<evidence type="ECO:0000313" key="2">
    <source>
        <dbReference type="EnsemblMetazoa" id="CJA42005b.1"/>
    </source>
</evidence>
<evidence type="ECO:0000313" key="3">
    <source>
        <dbReference type="Proteomes" id="UP000005237"/>
    </source>
</evidence>
<dbReference type="EnsemblMetazoa" id="CJA42005b.1">
    <property type="protein sequence ID" value="CJA42005b.1"/>
    <property type="gene ID" value="WBGene00217853"/>
</dbReference>
<proteinExistence type="predicted"/>
<protein>
    <submittedName>
        <fullName evidence="2">Uncharacterized protein</fullName>
    </submittedName>
</protein>
<organism evidence="2 3">
    <name type="scientific">Caenorhabditis japonica</name>
    <dbReference type="NCBI Taxonomy" id="281687"/>
    <lineage>
        <taxon>Eukaryota</taxon>
        <taxon>Metazoa</taxon>
        <taxon>Ecdysozoa</taxon>
        <taxon>Nematoda</taxon>
        <taxon>Chromadorea</taxon>
        <taxon>Rhabditida</taxon>
        <taxon>Rhabditina</taxon>
        <taxon>Rhabditomorpha</taxon>
        <taxon>Rhabditoidea</taxon>
        <taxon>Rhabditidae</taxon>
        <taxon>Peloderinae</taxon>
        <taxon>Caenorhabditis</taxon>
    </lineage>
</organism>
<name>A0A8R1EU35_CAEJA</name>
<dbReference type="AlphaFoldDB" id="A0A8R1EU35"/>
<dbReference type="Proteomes" id="UP000005237">
    <property type="component" value="Unassembled WGS sequence"/>
</dbReference>
<reference evidence="3" key="1">
    <citation type="submission" date="2010-08" db="EMBL/GenBank/DDBJ databases">
        <authorList>
            <consortium name="Caenorhabditis japonica Sequencing Consortium"/>
            <person name="Wilson R.K."/>
        </authorList>
    </citation>
    <scope>NUCLEOTIDE SEQUENCE [LARGE SCALE GENOMIC DNA]</scope>
    <source>
        <strain evidence="3">DF5081</strain>
    </source>
</reference>
<evidence type="ECO:0000256" key="1">
    <source>
        <dbReference type="SAM" id="MobiDB-lite"/>
    </source>
</evidence>
<sequence>MASKRAGGSSFQPDVKRKRESDEFEEFYVPKFENQLPAKLEIDKSTWARPKVDKQLGVTSNIACQVLEVETYHVDGSATSYERTNVKLKQLQPYTAPVKKQVNDHYKSCQD</sequence>
<feature type="region of interest" description="Disordered" evidence="1">
    <location>
        <begin position="1"/>
        <end position="21"/>
    </location>
</feature>
<keyword evidence="3" id="KW-1185">Reference proteome</keyword>
<accession>A0A8R1EU35</accession>
<reference evidence="2" key="2">
    <citation type="submission" date="2022-06" db="UniProtKB">
        <authorList>
            <consortium name="EnsemblMetazoa"/>
        </authorList>
    </citation>
    <scope>IDENTIFICATION</scope>
    <source>
        <strain evidence="2">DF5081</strain>
    </source>
</reference>